<dbReference type="Proteomes" id="UP000373149">
    <property type="component" value="Unassembled WGS sequence"/>
</dbReference>
<dbReference type="InterPro" id="IPR008030">
    <property type="entry name" value="NmrA-like"/>
</dbReference>
<accession>A0A5N8WVQ4</accession>
<gene>
    <name evidence="2" type="ORF">FPZ41_19995</name>
</gene>
<sequence>MGEGGRDVGARAVTSEHPDAEVVVADYLDPASLRAAFDGIKAAFVITPDFGLDETTAMGNVVDAVERAGSLVRLVRMTGDAPGHRDESQVFEVYPPIRKWDTGTGVVHLRGRKVLSASSVPVVYLNVLAWFFQDFANYMSPSSVNRRTLIMPAGRLMDFIDAGDIGHAAAELMPDPSRTRVGETYHLVNGVDRSTFGDLAALMTEAFGENITIESGEESYPPRRYYRFDGAPEYFLDYCKFEEAFIGSVGETPWETMLAGEAAITPGHLRFEPSRFRDWLTANRDAFLGPAQTPAG</sequence>
<dbReference type="AlphaFoldDB" id="A0A5N8WVQ4"/>
<dbReference type="Pfam" id="PF05368">
    <property type="entry name" value="NmrA"/>
    <property type="match status" value="1"/>
</dbReference>
<dbReference type="EMBL" id="VMNX01000071">
    <property type="protein sequence ID" value="MPY50734.1"/>
    <property type="molecule type" value="Genomic_DNA"/>
</dbReference>
<proteinExistence type="predicted"/>
<dbReference type="PANTHER" id="PTHR43162:SF1">
    <property type="entry name" value="PRESTALK A DIFFERENTIATION PROTEIN A"/>
    <property type="match status" value="1"/>
</dbReference>
<organism evidence="2 3">
    <name type="scientific">Streptomyces acidicola</name>
    <dbReference type="NCBI Taxonomy" id="2596892"/>
    <lineage>
        <taxon>Bacteria</taxon>
        <taxon>Bacillati</taxon>
        <taxon>Actinomycetota</taxon>
        <taxon>Actinomycetes</taxon>
        <taxon>Kitasatosporales</taxon>
        <taxon>Streptomycetaceae</taxon>
        <taxon>Streptomyces</taxon>
    </lineage>
</organism>
<evidence type="ECO:0000313" key="3">
    <source>
        <dbReference type="Proteomes" id="UP000373149"/>
    </source>
</evidence>
<dbReference type="PANTHER" id="PTHR43162">
    <property type="match status" value="1"/>
</dbReference>
<evidence type="ECO:0000313" key="2">
    <source>
        <dbReference type="EMBL" id="MPY50734.1"/>
    </source>
</evidence>
<protein>
    <recommendedName>
        <fullName evidence="1">NmrA-like domain-containing protein</fullName>
    </recommendedName>
</protein>
<dbReference type="InterPro" id="IPR051604">
    <property type="entry name" value="Ergot_Alk_Oxidoreductase"/>
</dbReference>
<reference evidence="2 3" key="1">
    <citation type="submission" date="2019-09" db="EMBL/GenBank/DDBJ databases">
        <authorList>
            <person name="Duangmal K."/>
            <person name="Teo W.F.A."/>
            <person name="Lipun K."/>
        </authorList>
    </citation>
    <scope>NUCLEOTIDE SEQUENCE [LARGE SCALE GENOMIC DNA]</scope>
    <source>
        <strain evidence="2 3">K1PN6</strain>
    </source>
</reference>
<keyword evidence="3" id="KW-1185">Reference proteome</keyword>
<dbReference type="SUPFAM" id="SSF51735">
    <property type="entry name" value="NAD(P)-binding Rossmann-fold domains"/>
    <property type="match status" value="1"/>
</dbReference>
<name>A0A5N8WVQ4_9ACTN</name>
<comment type="caution">
    <text evidence="2">The sequence shown here is derived from an EMBL/GenBank/DDBJ whole genome shotgun (WGS) entry which is preliminary data.</text>
</comment>
<evidence type="ECO:0000259" key="1">
    <source>
        <dbReference type="Pfam" id="PF05368"/>
    </source>
</evidence>
<dbReference type="InterPro" id="IPR036291">
    <property type="entry name" value="NAD(P)-bd_dom_sf"/>
</dbReference>
<feature type="domain" description="NmrA-like" evidence="1">
    <location>
        <begin position="12"/>
        <end position="216"/>
    </location>
</feature>
<dbReference type="Gene3D" id="3.40.50.720">
    <property type="entry name" value="NAD(P)-binding Rossmann-like Domain"/>
    <property type="match status" value="1"/>
</dbReference>